<proteinExistence type="predicted"/>
<name>A0A074ZXW5_OPIVI</name>
<feature type="transmembrane region" description="Helical" evidence="1">
    <location>
        <begin position="264"/>
        <end position="283"/>
    </location>
</feature>
<dbReference type="InterPro" id="IPR037660">
    <property type="entry name" value="CCDC51"/>
</dbReference>
<dbReference type="AlphaFoldDB" id="A0A074ZXW5"/>
<dbReference type="STRING" id="6198.A0A074ZXW5"/>
<gene>
    <name evidence="2" type="ORF">T265_01870</name>
</gene>
<evidence type="ECO:0000313" key="2">
    <source>
        <dbReference type="EMBL" id="KER31936.1"/>
    </source>
</evidence>
<dbReference type="Proteomes" id="UP000054324">
    <property type="component" value="Unassembled WGS sequence"/>
</dbReference>
<dbReference type="PANTHER" id="PTHR28624">
    <property type="entry name" value="COILED-COIL DOMAIN-CONTAINING PROTEIN 51"/>
    <property type="match status" value="1"/>
</dbReference>
<evidence type="ECO:0008006" key="4">
    <source>
        <dbReference type="Google" id="ProtNLM"/>
    </source>
</evidence>
<sequence length="298" mass="33652">MLPQWSRGLRENVLRIPSTLKACFPSIQRRVNNVDLRGAYIMYDKFTGLDRVRTAHEEVMLAEKNFIDRQLERRACQTECFRLEEARNRLNIQLDSVSRSDENFLTLVTQLHELSRQHKDAREKLSSVESAEQLAFEQFSGCLRRSQAEERVQANRMRQWSIGLSVLAGLVGFSATWVRFRNQATVHPASTVAVAAADKEVLLPVLRELQHTNEQWKETIASLSGVIESLKTDLSKAEATGSVTSKSWQTVVEPVEPHDRGVPVWTLLACGVGTISFLLSIWVQVEYKVDGNSGTSPT</sequence>
<organism evidence="2 3">
    <name type="scientific">Opisthorchis viverrini</name>
    <name type="common">Southeast Asian liver fluke</name>
    <dbReference type="NCBI Taxonomy" id="6198"/>
    <lineage>
        <taxon>Eukaryota</taxon>
        <taxon>Metazoa</taxon>
        <taxon>Spiralia</taxon>
        <taxon>Lophotrochozoa</taxon>
        <taxon>Platyhelminthes</taxon>
        <taxon>Trematoda</taxon>
        <taxon>Digenea</taxon>
        <taxon>Opisthorchiida</taxon>
        <taxon>Opisthorchiata</taxon>
        <taxon>Opisthorchiidae</taxon>
        <taxon>Opisthorchis</taxon>
    </lineage>
</organism>
<dbReference type="RefSeq" id="XP_009164260.1">
    <property type="nucleotide sequence ID" value="XM_009165996.1"/>
</dbReference>
<dbReference type="GeneID" id="20316058"/>
<dbReference type="OrthoDB" id="6243211at2759"/>
<accession>A0A074ZXW5</accession>
<protein>
    <recommendedName>
        <fullName evidence="4">Coiled-coil domain-containing protein 51</fullName>
    </recommendedName>
</protein>
<evidence type="ECO:0000313" key="3">
    <source>
        <dbReference type="Proteomes" id="UP000054324"/>
    </source>
</evidence>
<feature type="transmembrane region" description="Helical" evidence="1">
    <location>
        <begin position="160"/>
        <end position="180"/>
    </location>
</feature>
<dbReference type="CTD" id="20316058"/>
<keyword evidence="1" id="KW-0472">Membrane</keyword>
<keyword evidence="3" id="KW-1185">Reference proteome</keyword>
<dbReference type="PANTHER" id="PTHR28624:SF1">
    <property type="entry name" value="MITOCHONDRIAL POTASSIUM CHANNEL"/>
    <property type="match status" value="1"/>
</dbReference>
<keyword evidence="1" id="KW-0812">Transmembrane</keyword>
<dbReference type="KEGG" id="ovi:T265_01870"/>
<keyword evidence="1" id="KW-1133">Transmembrane helix</keyword>
<dbReference type="EMBL" id="KL596639">
    <property type="protein sequence ID" value="KER31936.1"/>
    <property type="molecule type" value="Genomic_DNA"/>
</dbReference>
<evidence type="ECO:0000256" key="1">
    <source>
        <dbReference type="SAM" id="Phobius"/>
    </source>
</evidence>
<reference evidence="2 3" key="1">
    <citation type="submission" date="2013-11" db="EMBL/GenBank/DDBJ databases">
        <title>Opisthorchis viverrini - life in the bile duct.</title>
        <authorList>
            <person name="Young N.D."/>
            <person name="Nagarajan N."/>
            <person name="Lin S.J."/>
            <person name="Korhonen P.K."/>
            <person name="Jex A.R."/>
            <person name="Hall R.S."/>
            <person name="Safavi-Hemami H."/>
            <person name="Kaewkong W."/>
            <person name="Bertrand D."/>
            <person name="Gao S."/>
            <person name="Seet Q."/>
            <person name="Wongkham S."/>
            <person name="Teh B.T."/>
            <person name="Wongkham C."/>
            <person name="Intapan P.M."/>
            <person name="Maleewong W."/>
            <person name="Yang X."/>
            <person name="Hu M."/>
            <person name="Wang Z."/>
            <person name="Hofmann A."/>
            <person name="Sternberg P.W."/>
            <person name="Tan P."/>
            <person name="Wang J."/>
            <person name="Gasser R.B."/>
        </authorList>
    </citation>
    <scope>NUCLEOTIDE SEQUENCE [LARGE SCALE GENOMIC DNA]</scope>
</reference>